<dbReference type="EMBL" id="BMAT01011808">
    <property type="protein sequence ID" value="GFR79631.1"/>
    <property type="molecule type" value="Genomic_DNA"/>
</dbReference>
<reference evidence="2 3" key="1">
    <citation type="journal article" date="2021" name="Elife">
        <title>Chloroplast acquisition without the gene transfer in kleptoplastic sea slugs, Plakobranchus ocellatus.</title>
        <authorList>
            <person name="Maeda T."/>
            <person name="Takahashi S."/>
            <person name="Yoshida T."/>
            <person name="Shimamura S."/>
            <person name="Takaki Y."/>
            <person name="Nagai Y."/>
            <person name="Toyoda A."/>
            <person name="Suzuki Y."/>
            <person name="Arimoto A."/>
            <person name="Ishii H."/>
            <person name="Satoh N."/>
            <person name="Nishiyama T."/>
            <person name="Hasebe M."/>
            <person name="Maruyama T."/>
            <person name="Minagawa J."/>
            <person name="Obokata J."/>
            <person name="Shigenobu S."/>
        </authorList>
    </citation>
    <scope>NUCLEOTIDE SEQUENCE [LARGE SCALE GENOMIC DNA]</scope>
</reference>
<gene>
    <name evidence="2" type="ORF">ElyMa_005880200</name>
</gene>
<protein>
    <submittedName>
        <fullName evidence="2">Uncharacterized protein</fullName>
    </submittedName>
</protein>
<keyword evidence="3" id="KW-1185">Reference proteome</keyword>
<feature type="compositionally biased region" description="Polar residues" evidence="1">
    <location>
        <begin position="90"/>
        <end position="101"/>
    </location>
</feature>
<comment type="caution">
    <text evidence="2">The sequence shown here is derived from an EMBL/GenBank/DDBJ whole genome shotgun (WGS) entry which is preliminary data.</text>
</comment>
<evidence type="ECO:0000313" key="3">
    <source>
        <dbReference type="Proteomes" id="UP000762676"/>
    </source>
</evidence>
<evidence type="ECO:0000313" key="2">
    <source>
        <dbReference type="EMBL" id="GFR79631.1"/>
    </source>
</evidence>
<dbReference type="Proteomes" id="UP000762676">
    <property type="component" value="Unassembled WGS sequence"/>
</dbReference>
<proteinExistence type="predicted"/>
<organism evidence="2 3">
    <name type="scientific">Elysia marginata</name>
    <dbReference type="NCBI Taxonomy" id="1093978"/>
    <lineage>
        <taxon>Eukaryota</taxon>
        <taxon>Metazoa</taxon>
        <taxon>Spiralia</taxon>
        <taxon>Lophotrochozoa</taxon>
        <taxon>Mollusca</taxon>
        <taxon>Gastropoda</taxon>
        <taxon>Heterobranchia</taxon>
        <taxon>Euthyneura</taxon>
        <taxon>Panpulmonata</taxon>
        <taxon>Sacoglossa</taxon>
        <taxon>Placobranchoidea</taxon>
        <taxon>Plakobranchidae</taxon>
        <taxon>Elysia</taxon>
    </lineage>
</organism>
<accession>A0AAV4G320</accession>
<name>A0AAV4G320_9GAST</name>
<evidence type="ECO:0000256" key="1">
    <source>
        <dbReference type="SAM" id="MobiDB-lite"/>
    </source>
</evidence>
<feature type="region of interest" description="Disordered" evidence="1">
    <location>
        <begin position="74"/>
        <end position="110"/>
    </location>
</feature>
<dbReference type="AlphaFoldDB" id="A0AAV4G320"/>
<sequence length="110" mass="12037">MLHIKSGSESTAPICIFAYTSLDKKKPSEIPRKSLTIARPEVDLTGGIVYSRGWPEKSSCRGSECYLVSCGAEETPNQRSSATESRELRSQFSSGSPSLNPDLQRPKISE</sequence>